<evidence type="ECO:0000256" key="4">
    <source>
        <dbReference type="RuleBase" id="RU003753"/>
    </source>
</evidence>
<reference evidence="7" key="1">
    <citation type="submission" date="2025-08" db="UniProtKB">
        <authorList>
            <consortium name="RefSeq"/>
        </authorList>
    </citation>
    <scope>IDENTIFICATION</scope>
    <source>
        <tissue evidence="7">Spleen</tissue>
    </source>
</reference>
<comment type="subcellular location">
    <subcellularLocation>
        <location evidence="1 4">Secreted</location>
    </subcellularLocation>
</comment>
<dbReference type="GO" id="GO:0005125">
    <property type="term" value="F:cytokine activity"/>
    <property type="evidence" value="ECO:0007669"/>
    <property type="project" value="UniProtKB-UniRule"/>
</dbReference>
<dbReference type="PANTHER" id="PTHR10078">
    <property type="entry name" value="INTERLEUKIN-1 FAMILY MEMBER"/>
    <property type="match status" value="1"/>
</dbReference>
<dbReference type="GO" id="GO:0002437">
    <property type="term" value="P:inflammatory response to antigenic stimulus"/>
    <property type="evidence" value="ECO:0007669"/>
    <property type="project" value="TreeGrafter"/>
</dbReference>
<dbReference type="GO" id="GO:0071222">
    <property type="term" value="P:cellular response to lipopolysaccharide"/>
    <property type="evidence" value="ECO:0007669"/>
    <property type="project" value="TreeGrafter"/>
</dbReference>
<dbReference type="PANTHER" id="PTHR10078:SF31">
    <property type="entry name" value="INTERLEUKIN-37"/>
    <property type="match status" value="1"/>
</dbReference>
<comment type="similarity">
    <text evidence="2 4">Belongs to the IL-1 family.</text>
</comment>
<dbReference type="GO" id="GO:0010628">
    <property type="term" value="P:positive regulation of gene expression"/>
    <property type="evidence" value="ECO:0007669"/>
    <property type="project" value="TreeGrafter"/>
</dbReference>
<evidence type="ECO:0000256" key="2">
    <source>
        <dbReference type="ARBA" id="ARBA00010448"/>
    </source>
</evidence>
<dbReference type="CTD" id="27178"/>
<proteinExistence type="inferred from homology"/>
<dbReference type="RefSeq" id="XP_006876516.1">
    <property type="nucleotide sequence ID" value="XM_006876454.1"/>
</dbReference>
<evidence type="ECO:0000313" key="7">
    <source>
        <dbReference type="RefSeq" id="XP_006876516.1"/>
    </source>
</evidence>
<feature type="compositionally biased region" description="Basic and acidic residues" evidence="5">
    <location>
        <begin position="7"/>
        <end position="21"/>
    </location>
</feature>
<dbReference type="Proteomes" id="UP000504623">
    <property type="component" value="Unplaced"/>
</dbReference>
<dbReference type="FunFam" id="2.80.10.50:FF:000013">
    <property type="entry name" value="Interleukin-1"/>
    <property type="match status" value="1"/>
</dbReference>
<organism evidence="6 7">
    <name type="scientific">Chrysochloris asiatica</name>
    <name type="common">Cape golden mole</name>
    <dbReference type="NCBI Taxonomy" id="185453"/>
    <lineage>
        <taxon>Eukaryota</taxon>
        <taxon>Metazoa</taxon>
        <taxon>Chordata</taxon>
        <taxon>Craniata</taxon>
        <taxon>Vertebrata</taxon>
        <taxon>Euteleostomi</taxon>
        <taxon>Mammalia</taxon>
        <taxon>Eutheria</taxon>
        <taxon>Afrotheria</taxon>
        <taxon>Chrysochloridae</taxon>
        <taxon>Chrysochlorinae</taxon>
        <taxon>Chrysochloris</taxon>
    </lineage>
</organism>
<name>A0A9B0U3U9_CHRAS</name>
<dbReference type="CDD" id="cd23301">
    <property type="entry name" value="beta-trefoil_IL37"/>
    <property type="match status" value="1"/>
</dbReference>
<protein>
    <recommendedName>
        <fullName evidence="4">Interleukin-1</fullName>
    </recommendedName>
</protein>
<keyword evidence="3 4" id="KW-0964">Secreted</keyword>
<dbReference type="PRINTS" id="PR01357">
    <property type="entry name" value="INTRLEUKN1AB"/>
</dbReference>
<dbReference type="SUPFAM" id="SSF50353">
    <property type="entry name" value="Cytokine"/>
    <property type="match status" value="1"/>
</dbReference>
<accession>A0A9B0U3U9</accession>
<dbReference type="InterPro" id="IPR000975">
    <property type="entry name" value="IL-1_fam"/>
</dbReference>
<sequence length="184" mass="20682">MSFLENSDVKMDSQEWEKDEPQGCSEGPNTKVRHPELFCISDLDQKVLVVDCGVLKAVPKKSYVKPEVFSVFPSHLRSASEVKGSPVLLAVDNGELYLCCEKGKGQSQPSLQLKKKKINGLDAQKNPKLKPFIFYKAEVGSRYTLESAAYHNWFLCTSSKAYEPVGMTDNLGKHKHTEFSFVKF</sequence>
<dbReference type="GO" id="GO:0005615">
    <property type="term" value="C:extracellular space"/>
    <property type="evidence" value="ECO:0007669"/>
    <property type="project" value="InterPro"/>
</dbReference>
<dbReference type="GeneID" id="102822817"/>
<gene>
    <name evidence="7" type="primary">IL37</name>
</gene>
<dbReference type="PRINTS" id="PR00264">
    <property type="entry name" value="INTERLEUKIN1"/>
</dbReference>
<evidence type="ECO:0000256" key="3">
    <source>
        <dbReference type="ARBA" id="ARBA00022525"/>
    </source>
</evidence>
<dbReference type="GO" id="GO:0005149">
    <property type="term" value="F:interleukin-1 receptor binding"/>
    <property type="evidence" value="ECO:0007669"/>
    <property type="project" value="UniProtKB-UniRule"/>
</dbReference>
<dbReference type="AlphaFoldDB" id="A0A9B0U3U9"/>
<evidence type="ECO:0000256" key="1">
    <source>
        <dbReference type="ARBA" id="ARBA00004613"/>
    </source>
</evidence>
<dbReference type="Gene3D" id="2.80.10.50">
    <property type="match status" value="1"/>
</dbReference>
<dbReference type="InterPro" id="IPR008996">
    <property type="entry name" value="IL1/FGF"/>
</dbReference>
<feature type="region of interest" description="Disordered" evidence="5">
    <location>
        <begin position="1"/>
        <end position="29"/>
    </location>
</feature>
<dbReference type="GO" id="GO:0005654">
    <property type="term" value="C:nucleoplasm"/>
    <property type="evidence" value="ECO:0007669"/>
    <property type="project" value="TreeGrafter"/>
</dbReference>
<dbReference type="SMART" id="SM00125">
    <property type="entry name" value="IL1"/>
    <property type="match status" value="1"/>
</dbReference>
<dbReference type="Pfam" id="PF00340">
    <property type="entry name" value="IL1"/>
    <property type="match status" value="1"/>
</dbReference>
<keyword evidence="6" id="KW-1185">Reference proteome</keyword>
<evidence type="ECO:0000313" key="6">
    <source>
        <dbReference type="Proteomes" id="UP000504623"/>
    </source>
</evidence>
<evidence type="ECO:0000256" key="5">
    <source>
        <dbReference type="SAM" id="MobiDB-lite"/>
    </source>
</evidence>
<dbReference type="GO" id="GO:0019221">
    <property type="term" value="P:cytokine-mediated signaling pathway"/>
    <property type="evidence" value="ECO:0007669"/>
    <property type="project" value="TreeGrafter"/>
</dbReference>
<dbReference type="OrthoDB" id="9449069at2759"/>